<feature type="chain" id="PRO_5002105867" evidence="3">
    <location>
        <begin position="30"/>
        <end position="410"/>
    </location>
</feature>
<dbReference type="SMART" id="SM00060">
    <property type="entry name" value="FN3"/>
    <property type="match status" value="1"/>
</dbReference>
<feature type="domain" description="GH16" evidence="5">
    <location>
        <begin position="15"/>
        <end position="268"/>
    </location>
</feature>
<evidence type="ECO:0000259" key="5">
    <source>
        <dbReference type="PROSITE" id="PS51762"/>
    </source>
</evidence>
<name>A0A0B5QM05_CLOBE</name>
<feature type="signal peptide" evidence="3">
    <location>
        <begin position="1"/>
        <end position="29"/>
    </location>
</feature>
<dbReference type="EMBL" id="CP010086">
    <property type="protein sequence ID" value="AJG99221.1"/>
    <property type="molecule type" value="Genomic_DNA"/>
</dbReference>
<dbReference type="PROSITE" id="PS50853">
    <property type="entry name" value="FN3"/>
    <property type="match status" value="1"/>
</dbReference>
<evidence type="ECO:0000256" key="2">
    <source>
        <dbReference type="ARBA" id="ARBA00022801"/>
    </source>
</evidence>
<dbReference type="Pfam" id="PF00041">
    <property type="entry name" value="fn3"/>
    <property type="match status" value="1"/>
</dbReference>
<organism evidence="6 7">
    <name type="scientific">Clostridium beijerinckii</name>
    <name type="common">Clostridium MP</name>
    <dbReference type="NCBI Taxonomy" id="1520"/>
    <lineage>
        <taxon>Bacteria</taxon>
        <taxon>Bacillati</taxon>
        <taxon>Bacillota</taxon>
        <taxon>Clostridia</taxon>
        <taxon>Eubacteriales</taxon>
        <taxon>Clostridiaceae</taxon>
        <taxon>Clostridium</taxon>
    </lineage>
</organism>
<dbReference type="GO" id="GO:0005576">
    <property type="term" value="C:extracellular region"/>
    <property type="evidence" value="ECO:0007669"/>
    <property type="project" value="InterPro"/>
</dbReference>
<evidence type="ECO:0000256" key="3">
    <source>
        <dbReference type="SAM" id="SignalP"/>
    </source>
</evidence>
<dbReference type="Gene3D" id="2.60.120.200">
    <property type="match status" value="1"/>
</dbReference>
<dbReference type="InterPro" id="IPR013783">
    <property type="entry name" value="Ig-like_fold"/>
</dbReference>
<evidence type="ECO:0000313" key="6">
    <source>
        <dbReference type="EMBL" id="AJG99221.1"/>
    </source>
</evidence>
<dbReference type="GO" id="GO:0005975">
    <property type="term" value="P:carbohydrate metabolic process"/>
    <property type="evidence" value="ECO:0007669"/>
    <property type="project" value="InterPro"/>
</dbReference>
<dbReference type="InterPro" id="IPR036573">
    <property type="entry name" value="CBM_sf_5/12"/>
</dbReference>
<dbReference type="RefSeq" id="WP_041896573.1">
    <property type="nucleotide sequence ID" value="NZ_CP010086.2"/>
</dbReference>
<evidence type="ECO:0000256" key="1">
    <source>
        <dbReference type="ARBA" id="ARBA00006865"/>
    </source>
</evidence>
<dbReference type="PROSITE" id="PS51762">
    <property type="entry name" value="GH16_2"/>
    <property type="match status" value="1"/>
</dbReference>
<dbReference type="PANTHER" id="PTHR10963">
    <property type="entry name" value="GLYCOSYL HYDROLASE-RELATED"/>
    <property type="match status" value="1"/>
</dbReference>
<keyword evidence="2 6" id="KW-0378">Hydrolase</keyword>
<feature type="domain" description="Fibronectin type-III" evidence="4">
    <location>
        <begin position="279"/>
        <end position="359"/>
    </location>
</feature>
<keyword evidence="3" id="KW-0732">Signal</keyword>
<dbReference type="OrthoDB" id="9809583at2"/>
<dbReference type="CDD" id="cd12214">
    <property type="entry name" value="ChiA1_BD"/>
    <property type="match status" value="1"/>
</dbReference>
<dbReference type="Proteomes" id="UP000031866">
    <property type="component" value="Chromosome"/>
</dbReference>
<reference evidence="7" key="1">
    <citation type="submission" date="2014-12" db="EMBL/GenBank/DDBJ databases">
        <title>Genome sequence of Clostridium beijerinckii strain 59B.</title>
        <authorList>
            <person name="Little G.T."/>
            <person name="Minton N.P."/>
        </authorList>
    </citation>
    <scope>NUCLEOTIDE SEQUENCE [LARGE SCALE GENOMIC DNA]</scope>
    <source>
        <strain evidence="7">59B</strain>
    </source>
</reference>
<dbReference type="InterPro" id="IPR003961">
    <property type="entry name" value="FN3_dom"/>
</dbReference>
<sequence>MKRKKQLIMSLVISSLMVSSFIPTVTAKADTGWNLAWSDEFNGTSINTSNWKYETGGDGWGNNELEYYTNRSENARIENGNLVIEARKENYNGMNYTSARLKSQGLKNWTYGKVEARMKLPAGQGVWPAFWMLGENISQVSWPKCGEIDIMEHINNESAIHGTIHWDSTGNNTHAQYGAASPNIDVTQYHVYSIEWDASSIKWFVDGTQYLEANIANNINGTEEFHKPFFILFNLAVGGNWPGNPDGSTPFPAKMYVDYVRVYQHGDNNPTPAPTAPAVPSGLSVAASNQSSINVSWNASSGATGYDLKVDNNIISNVTSPYVNSGLTENSTHTYAVRAKNANGTSSWSNSISATTKASSNPTTGSWAPNTAYKVGDIVSYNSKNYKCIQAHTSLVGWEPSNVPALWVLI</sequence>
<dbReference type="KEGG" id="cbei:LF65_02648"/>
<dbReference type="CDD" id="cd08023">
    <property type="entry name" value="GH16_laminarinase_like"/>
    <property type="match status" value="1"/>
</dbReference>
<dbReference type="STRING" id="1520.LF65_02648"/>
<comment type="similarity">
    <text evidence="1">Belongs to the glycosyl hydrolase 16 family.</text>
</comment>
<dbReference type="SUPFAM" id="SSF51055">
    <property type="entry name" value="Carbohydrate binding domain"/>
    <property type="match status" value="1"/>
</dbReference>
<dbReference type="InterPro" id="IPR013320">
    <property type="entry name" value="ConA-like_dom_sf"/>
</dbReference>
<dbReference type="AlphaFoldDB" id="A0A0B5QM05"/>
<dbReference type="Pfam" id="PF00722">
    <property type="entry name" value="Glyco_hydro_16"/>
    <property type="match status" value="1"/>
</dbReference>
<dbReference type="InterPro" id="IPR036116">
    <property type="entry name" value="FN3_sf"/>
</dbReference>
<dbReference type="Gene3D" id="2.10.10.20">
    <property type="entry name" value="Carbohydrate-binding module superfamily 5/12"/>
    <property type="match status" value="1"/>
</dbReference>
<gene>
    <name evidence="6" type="ORF">LF65_02648</name>
</gene>
<dbReference type="CDD" id="cd00063">
    <property type="entry name" value="FN3"/>
    <property type="match status" value="1"/>
</dbReference>
<evidence type="ECO:0000259" key="4">
    <source>
        <dbReference type="PROSITE" id="PS50853"/>
    </source>
</evidence>
<dbReference type="SMART" id="SM00495">
    <property type="entry name" value="ChtBD3"/>
    <property type="match status" value="1"/>
</dbReference>
<dbReference type="Pfam" id="PF02839">
    <property type="entry name" value="CBM_5_12"/>
    <property type="match status" value="1"/>
</dbReference>
<dbReference type="PANTHER" id="PTHR10963:SF55">
    <property type="entry name" value="GLYCOSIDE HYDROLASE FAMILY 16 PROTEIN"/>
    <property type="match status" value="1"/>
</dbReference>
<dbReference type="InterPro" id="IPR003610">
    <property type="entry name" value="CBM5/12"/>
</dbReference>
<evidence type="ECO:0000313" key="7">
    <source>
        <dbReference type="Proteomes" id="UP000031866"/>
    </source>
</evidence>
<dbReference type="GO" id="GO:0030246">
    <property type="term" value="F:carbohydrate binding"/>
    <property type="evidence" value="ECO:0007669"/>
    <property type="project" value="InterPro"/>
</dbReference>
<dbReference type="InterPro" id="IPR000757">
    <property type="entry name" value="Beta-glucanase-like"/>
</dbReference>
<dbReference type="SUPFAM" id="SSF49265">
    <property type="entry name" value="Fibronectin type III"/>
    <property type="match status" value="1"/>
</dbReference>
<dbReference type="InterPro" id="IPR050546">
    <property type="entry name" value="Glycosyl_Hydrlase_16"/>
</dbReference>
<dbReference type="Gene3D" id="2.60.40.10">
    <property type="entry name" value="Immunoglobulins"/>
    <property type="match status" value="1"/>
</dbReference>
<protein>
    <submittedName>
        <fullName evidence="6">Glycoside hydrolase</fullName>
    </submittedName>
</protein>
<dbReference type="GO" id="GO:0004553">
    <property type="term" value="F:hydrolase activity, hydrolyzing O-glycosyl compounds"/>
    <property type="evidence" value="ECO:0007669"/>
    <property type="project" value="InterPro"/>
</dbReference>
<dbReference type="SUPFAM" id="SSF49899">
    <property type="entry name" value="Concanavalin A-like lectins/glucanases"/>
    <property type="match status" value="1"/>
</dbReference>
<accession>A0A0B5QM05</accession>
<proteinExistence type="inferred from homology"/>